<accession>A0A7S0CTJ5</accession>
<reference evidence="5" key="1">
    <citation type="submission" date="2021-01" db="EMBL/GenBank/DDBJ databases">
        <authorList>
            <person name="Corre E."/>
            <person name="Pelletier E."/>
            <person name="Niang G."/>
            <person name="Scheremetjew M."/>
            <person name="Finn R."/>
            <person name="Kale V."/>
            <person name="Holt S."/>
            <person name="Cochrane G."/>
            <person name="Meng A."/>
            <person name="Brown T."/>
            <person name="Cohen L."/>
        </authorList>
    </citation>
    <scope>NUCLEOTIDE SEQUENCE</scope>
    <source>
        <strain evidence="5">CCAC1681</strain>
    </source>
</reference>
<evidence type="ECO:0000313" key="5">
    <source>
        <dbReference type="EMBL" id="CAD8431395.1"/>
    </source>
</evidence>
<dbReference type="InterPro" id="IPR044801">
    <property type="entry name" value="Filamin"/>
</dbReference>
<dbReference type="PANTHER" id="PTHR38537">
    <property type="entry name" value="JITTERBUG, ISOFORM N"/>
    <property type="match status" value="1"/>
</dbReference>
<name>A0A7S0CTJ5_MICPS</name>
<dbReference type="InterPro" id="IPR013783">
    <property type="entry name" value="Ig-like_fold"/>
</dbReference>
<sequence length="3016" mass="310614">MLINPLYMNINPLLSQAEGPALLGATAGAPSVFTVRLVTDSGAGYPTSADYRWDGSSPCVAGDVALGYVNVTLDGDPLSATNKHGRVVDNCDGTYDAEVTQFVSGYHTFYVSMGPDDENLNFVDGEIRGVGGFGANAGFYEVLVYSGPTADVDVEYLGKAAEGVARVGETLTMRVFPKDAHGNKQDYHVFEEDGLRVVATVNRLYESEFALTRFVDDSTVPPTRWYEATLVPTEAGAYVVRVEFEAPDGRITQSSAGSKEMALLASTASRATSIVSGQGVSEAKTGAKSYFRVELRDAHGNYAGDGSFVDPTDALSLPEHRMTYEDDSLVPVILEARLVPLGSNWTASVVQAKFAYDAHQGVYIGEYVAVRPGRHDLQVLLHGQRVTHGASYLGTEVVVGEADTAQSVAKSPNLEGFDESFVNVSAVPAAAGDDVSVVVEARDANGNPLDTGGASFVVLARAVTGTYDPTTIASGTQARVVVPAPDPTDRRDGRYVTSFVPTVAATWSVFVTRGGAPVRGSPYLMTVIPGVTSAAHSLLACGDNDVVAGTTQVNCPLLSSGSVAGKNAPFYAVAKDAWNNTNAAVTAVDGDAFYFSAIASLDAMAVNFWAPAVAVLDADGLGTGWYHGSFDTNVTGHVTLRLTLGEELVAKRVVTVAPGAISPSKCVAVSLGVPNATAGETYAVHLTARDAFGNDLVSGGEALTMNVSRVGAEVTDASNVAVALLDNDDGTYSGSFVVEKTGAFSFTPFGDASLAGFDVTKFSVVAAARSLPHTTVRGSATYHPGPFVAGVAGTFFLTFRDRFGNARYDSGGLTDGALTLTVTSSDGASLAAVNHSSSYADGAFEITFTATVAGTLVIAFVDHDEVSLVNAATNRPYVAVVSPATADVAKTSLFGAGARNAAAGRTNAAHVRFFDVFGNEFRDAALDAASDVVLAFSATPGSEANAPSATALAAIEQSSEYHGQGVYTVYYAPPANAGAATYYLRVVAVVDGVSVAASAADVLVAPATDANPFKTTALDSRLAEIDVTDANAYPLSGGRFVAGTAAEIVVEVRDDSGAAVGAPSADYVRVAATPSLTTSVALTSEGRVAIAFEARTAGVYSLFIEAGGPAEADFVAIGGNWASVSATTRGEILIEVISADAVAAPAASATAIEALPGDAFVKNSSAPIAYADDYDVNATSLVVVAGVRSALRVRSVDAEGNDARYLAAFGPETYSATLTGVNGSDVVFDASLENVEDGSYELVFEATTSGDYALDAKLGTSSVTKTRGETVTVVPGEVFPPVTTFRPSFAEGGPTPAEGSPAGTPIVFVVEARDHFGNLHVDGDEGFELSVTAPSGAVAVRFAAEGGAASVTRNASTMTATKTLPLATDGVDGTYAANFTPYTAGAYVVDLKHAGSGVEAMDARALTVTPGPPDASRLETAGKGAHGGVADSLISFTATAQDAYGNDVVDGAALASALTFEIFESINGTKPDVDSGGLAFGAGLLFASTEDVTELASASGSKRATARATYSLSDVGTYWLAPRVFGTLAHGAPFRLEIVRRPAPVAASAAVADDLTRVEIVFDVDTDRARAARLAGGGGAPPARNTSCATYFDDATVEKLGGSAELALTLGVSPPACAWSDDKTLAVYFGSRASAAPGDALAFKQNVVRNKAENSFYVSGSVSITDPVRPVLPFAALSAADALGPCDGVTLDASASVGGGGRPLTYAFSVSADATDGYAVTKALDDAANAAAAANPGNPGASYPVVRLTSAELDPGVVYTFTAKVTDFVGNSATATVSVNKTMYPLPNARITGVSGIGNARVVRRADDLTVEAEAHLPSHQCAALRQDEVGDSLTFSWQLVDGPVLANSDFPSDALRDAHAKTRTSRALFIPRRTLRAGETYRWRLRTSLAINPVRFFSDSFAVIQAESSPIEAGAESGVNRHLFADAPVVLRVDPFDPDDARDATGAPYPFTVRWSCEAFVSTTYESSESNDDADGTASSSGDTTNVGTTCGDLVKGGFPSSYLEGKKEVVFPPGSLAPGVTYHFGVSVSKEPLLANVRRSVSLEMRVTVLPTPTYLRVRVNETTEGSGDEKIGALPTLRAFGPKSGAASVSERVTFRAAVSGCGARFKADDDGVARRFGFAGFDFLHANGTAVDGFEVSESHQNNATNATNATNYACLGVTWSCVEGDLSFFGAAHLAALAETPLTNDALVLKPGVLTPGTRYVFRATATGGAAEGLFADVDVYANSAPRGGRLVVAPAPEETASVAALAARRAMGYGAFALRALDFADRAEDYPLTYSFFLVTFVDGVETLTPLGATQSSNALETLLPAGDNEVVVRVADNKGATSDAARATVDFTNFAPPPSPPPPPSPSPPPFSGADSTGKRRALLQVVAENTDASNPSSVYAKMEADDFIAGFVAPWTGVADHGQLVRAASLYAERSWLSSTPGVAVRGGCSVGLDALAEPHATVAAVITAARDVTARTAPGVEQSLCAAAALSGDPRMVSAAAFDALATTLREEAAFAFAERERAVLTDASARCALTLASNLIAVARSGCFSMTEADLDAFGNGVVEATARAASARARSLVPGASEATARGFSFRATGVALDALALDPTVAVGGGFPATLALDDGVAFDAKTFASVTVDADPDAVGEAFLAANGADAAAAAFLTSFRGVAANPVDGTLSFDTETFFDAGFAPTHAWFHDADDRLASDLTALRLESLAAPEERLGGAPANATAATAALLAAVEGANVTLGFDVSLKPANKFGRVATVRYFDASVAAVSAAREREKAENAEALADAADRWAEYQITNPVVNGSFANGTNVTWPPPPAPSPPPPRYDLPPAPREGTGVPLGTGWVDHGLVEGSSGEIGSDPATNTRTAARFAPLPGAETLFAALLTNAAAPPPPSSPPSSAPSVVSARRASTPRPSSSAPNTAYTTCPVVWQGTCTTPSFVSPTLTTSPGTTRRVTPAQSSSAWPYTARVPPHARCSSWFPPAWSWCLCVVRIATRVSSRRSHRSLTPYGSAGSIAAHSRVA</sequence>
<keyword evidence="1" id="KW-0677">Repeat</keyword>
<dbReference type="GO" id="GO:0030036">
    <property type="term" value="P:actin cytoskeleton organization"/>
    <property type="evidence" value="ECO:0007669"/>
    <property type="project" value="InterPro"/>
</dbReference>
<evidence type="ECO:0000256" key="3">
    <source>
        <dbReference type="SAM" id="MobiDB-lite"/>
    </source>
</evidence>
<dbReference type="Pfam" id="PF02010">
    <property type="entry name" value="REJ"/>
    <property type="match status" value="1"/>
</dbReference>
<dbReference type="SUPFAM" id="SSF81296">
    <property type="entry name" value="E set domains"/>
    <property type="match status" value="3"/>
</dbReference>
<evidence type="ECO:0000256" key="2">
    <source>
        <dbReference type="PROSITE-ProRule" id="PRU00087"/>
    </source>
</evidence>
<feature type="region of interest" description="Disordered" evidence="3">
    <location>
        <begin position="2882"/>
        <end position="2915"/>
    </location>
</feature>
<feature type="compositionally biased region" description="Low complexity" evidence="3">
    <location>
        <begin position="1977"/>
        <end position="1987"/>
    </location>
</feature>
<gene>
    <name evidence="5" type="ORF">MSP1401_LOCUS1436</name>
</gene>
<protein>
    <recommendedName>
        <fullName evidence="4">PKD/REJ-like domain-containing protein</fullName>
    </recommendedName>
</protein>
<feature type="region of interest" description="Disordered" evidence="3">
    <location>
        <begin position="1967"/>
        <end position="1988"/>
    </location>
</feature>
<feature type="compositionally biased region" description="Pro residues" evidence="3">
    <location>
        <begin position="2342"/>
        <end position="2358"/>
    </location>
</feature>
<dbReference type="Gene3D" id="2.60.40.10">
    <property type="entry name" value="Immunoglobulins"/>
    <property type="match status" value="6"/>
</dbReference>
<dbReference type="PROSITE" id="PS50194">
    <property type="entry name" value="FILAMIN_REPEAT"/>
    <property type="match status" value="2"/>
</dbReference>
<organism evidence="5">
    <name type="scientific">Micromonas pusilla</name>
    <name type="common">Picoplanktonic green alga</name>
    <name type="synonym">Chromulina pusilla</name>
    <dbReference type="NCBI Taxonomy" id="38833"/>
    <lineage>
        <taxon>Eukaryota</taxon>
        <taxon>Viridiplantae</taxon>
        <taxon>Chlorophyta</taxon>
        <taxon>Mamiellophyceae</taxon>
        <taxon>Mamiellales</taxon>
        <taxon>Mamiellaceae</taxon>
        <taxon>Micromonas</taxon>
    </lineage>
</organism>
<feature type="region of interest" description="Disordered" evidence="3">
    <location>
        <begin position="2338"/>
        <end position="2365"/>
    </location>
</feature>
<feature type="repeat" description="Filamin" evidence="2">
    <location>
        <begin position="399"/>
        <end position="527"/>
    </location>
</feature>
<dbReference type="InterPro" id="IPR002859">
    <property type="entry name" value="PKD/REJ-like"/>
</dbReference>
<feature type="compositionally biased region" description="Pro residues" evidence="3">
    <location>
        <begin position="2884"/>
        <end position="2894"/>
    </location>
</feature>
<proteinExistence type="predicted"/>
<dbReference type="GO" id="GO:0051015">
    <property type="term" value="F:actin filament binding"/>
    <property type="evidence" value="ECO:0007669"/>
    <property type="project" value="InterPro"/>
</dbReference>
<feature type="compositionally biased region" description="Pro residues" evidence="3">
    <location>
        <begin position="2807"/>
        <end position="2826"/>
    </location>
</feature>
<dbReference type="InterPro" id="IPR017868">
    <property type="entry name" value="Filamin/ABP280_repeat-like"/>
</dbReference>
<feature type="compositionally biased region" description="Low complexity" evidence="3">
    <location>
        <begin position="2895"/>
        <end position="2914"/>
    </location>
</feature>
<evidence type="ECO:0000259" key="4">
    <source>
        <dbReference type="Pfam" id="PF02010"/>
    </source>
</evidence>
<dbReference type="InterPro" id="IPR014756">
    <property type="entry name" value="Ig_E-set"/>
</dbReference>
<dbReference type="Pfam" id="PF00630">
    <property type="entry name" value="Filamin"/>
    <property type="match status" value="2"/>
</dbReference>
<dbReference type="EMBL" id="HBEN01001760">
    <property type="protein sequence ID" value="CAD8431395.1"/>
    <property type="molecule type" value="Transcribed_RNA"/>
</dbReference>
<dbReference type="PANTHER" id="PTHR38537:SF8">
    <property type="entry name" value="FILAMIN-A"/>
    <property type="match status" value="1"/>
</dbReference>
<feature type="domain" description="PKD/REJ-like" evidence="4">
    <location>
        <begin position="2161"/>
        <end position="2339"/>
    </location>
</feature>
<dbReference type="SMART" id="SM00557">
    <property type="entry name" value="IG_FLMN"/>
    <property type="match status" value="1"/>
</dbReference>
<evidence type="ECO:0000256" key="1">
    <source>
        <dbReference type="ARBA" id="ARBA00022737"/>
    </source>
</evidence>
<feature type="region of interest" description="Disordered" evidence="3">
    <location>
        <begin position="2801"/>
        <end position="2830"/>
    </location>
</feature>
<dbReference type="InterPro" id="IPR001298">
    <property type="entry name" value="Filamin/ABP280_rpt"/>
</dbReference>
<feature type="region of interest" description="Disordered" evidence="3">
    <location>
        <begin position="2996"/>
        <end position="3016"/>
    </location>
</feature>
<feature type="repeat" description="Filamin" evidence="2">
    <location>
        <begin position="1293"/>
        <end position="1407"/>
    </location>
</feature>